<dbReference type="Proteomes" id="UP000285376">
    <property type="component" value="Unassembled WGS sequence"/>
</dbReference>
<dbReference type="InterPro" id="IPR000868">
    <property type="entry name" value="Isochorismatase-like_dom"/>
</dbReference>
<proteinExistence type="predicted"/>
<dbReference type="Pfam" id="PF00857">
    <property type="entry name" value="Isochorismatase"/>
    <property type="match status" value="1"/>
</dbReference>
<dbReference type="EMBL" id="QWLM01000001">
    <property type="protein sequence ID" value="RHW47973.1"/>
    <property type="molecule type" value="Genomic_DNA"/>
</dbReference>
<dbReference type="CDD" id="cd00431">
    <property type="entry name" value="cysteine_hydrolases"/>
    <property type="match status" value="1"/>
</dbReference>
<comment type="caution">
    <text evidence="3">The sequence shown here is derived from an EMBL/GenBank/DDBJ whole genome shotgun (WGS) entry which is preliminary data.</text>
</comment>
<dbReference type="AlphaFoldDB" id="A0A417ZBH1"/>
<dbReference type="Gene3D" id="3.40.50.850">
    <property type="entry name" value="Isochorismatase-like"/>
    <property type="match status" value="1"/>
</dbReference>
<dbReference type="PANTHER" id="PTHR43540:SF7">
    <property type="entry name" value="ISOCHORISMATASE FAMILY PROTEIN YECD"/>
    <property type="match status" value="1"/>
</dbReference>
<dbReference type="RefSeq" id="WP_118912170.1">
    <property type="nucleotide sequence ID" value="NZ_QWLM01000001.1"/>
</dbReference>
<evidence type="ECO:0000313" key="4">
    <source>
        <dbReference type="Proteomes" id="UP000285376"/>
    </source>
</evidence>
<evidence type="ECO:0000259" key="2">
    <source>
        <dbReference type="Pfam" id="PF00857"/>
    </source>
</evidence>
<protein>
    <submittedName>
        <fullName evidence="3">Cysteine hydrolase</fullName>
    </submittedName>
</protein>
<dbReference type="InterPro" id="IPR036380">
    <property type="entry name" value="Isochorismatase-like_sf"/>
</dbReference>
<dbReference type="InterPro" id="IPR050272">
    <property type="entry name" value="Isochorismatase-like_hydrls"/>
</dbReference>
<dbReference type="GO" id="GO:0016787">
    <property type="term" value="F:hydrolase activity"/>
    <property type="evidence" value="ECO:0007669"/>
    <property type="project" value="UniProtKB-KW"/>
</dbReference>
<gene>
    <name evidence="3" type="ORF">D1832_00565</name>
</gene>
<name>A0A417ZBH1_9MICO</name>
<reference evidence="3 4" key="1">
    <citation type="submission" date="2018-08" db="EMBL/GenBank/DDBJ databases">
        <title>Whole genome sequence analysis of Dermacoccus abyssi bacteria isolated from Deep Mariana trench Micromonospora spp reveals genes involved in the environmental adaptation and production of secondary metabolites.</title>
        <authorList>
            <person name="Abdel-Mageed W.M."/>
            <person name="Lehri B."/>
            <person name="Nouioui I."/>
            <person name="Goodfellow I."/>
            <person name="Jaspars M."/>
            <person name="Karlyshev A."/>
        </authorList>
    </citation>
    <scope>NUCLEOTIDE SEQUENCE [LARGE SCALE GENOMIC DNA]</scope>
    <source>
        <strain evidence="3 4">MT1.1</strain>
    </source>
</reference>
<feature type="domain" description="Isochorismatase-like" evidence="2">
    <location>
        <begin position="40"/>
        <end position="208"/>
    </location>
</feature>
<evidence type="ECO:0000256" key="1">
    <source>
        <dbReference type="ARBA" id="ARBA00022801"/>
    </source>
</evidence>
<dbReference type="PANTHER" id="PTHR43540">
    <property type="entry name" value="PEROXYUREIDOACRYLATE/UREIDOACRYLATE AMIDOHYDROLASE-RELATED"/>
    <property type="match status" value="1"/>
</dbReference>
<sequence length="217" mass="23030">MTRGSSVVDLGRTLRPARASALTHIRTEGRTLVLPLDSRTTLVVDDVQKGILAMPPKEVADQLVEANVTLADAFQAAGLPVVWVHATGLPPGRVERPIPEDDELPEWFADLDGRLPAREGDLHIDKPRTISAFSRTDLAEKLRAEGVTQVVFTGIAMGAGVEASARSAFDEGFTVTVVSDAVVDGDPERQRASLGHDIPSVGGLATVAEVVADLGKR</sequence>
<accession>A0A417ZBH1</accession>
<organism evidence="3 4">
    <name type="scientific">Dermacoccus abyssi</name>
    <dbReference type="NCBI Taxonomy" id="322596"/>
    <lineage>
        <taxon>Bacteria</taxon>
        <taxon>Bacillati</taxon>
        <taxon>Actinomycetota</taxon>
        <taxon>Actinomycetes</taxon>
        <taxon>Micrococcales</taxon>
        <taxon>Dermacoccaceae</taxon>
        <taxon>Dermacoccus</taxon>
    </lineage>
</organism>
<dbReference type="SUPFAM" id="SSF52499">
    <property type="entry name" value="Isochorismatase-like hydrolases"/>
    <property type="match status" value="1"/>
</dbReference>
<evidence type="ECO:0000313" key="3">
    <source>
        <dbReference type="EMBL" id="RHW47973.1"/>
    </source>
</evidence>
<keyword evidence="1 3" id="KW-0378">Hydrolase</keyword>